<evidence type="ECO:0000256" key="1">
    <source>
        <dbReference type="ARBA" id="ARBA00023125"/>
    </source>
</evidence>
<dbReference type="GO" id="GO:0006355">
    <property type="term" value="P:regulation of DNA-templated transcription"/>
    <property type="evidence" value="ECO:0007669"/>
    <property type="project" value="InterPro"/>
</dbReference>
<dbReference type="RefSeq" id="XP_002506210.1">
    <property type="nucleotide sequence ID" value="XM_002506164.1"/>
</dbReference>
<dbReference type="Gene3D" id="1.10.10.60">
    <property type="entry name" value="Homeodomain-like"/>
    <property type="match status" value="1"/>
</dbReference>
<dbReference type="GO" id="GO:0003677">
    <property type="term" value="F:DNA binding"/>
    <property type="evidence" value="ECO:0007669"/>
    <property type="project" value="UniProtKB-UniRule"/>
</dbReference>
<feature type="domain" description="Homeobox" evidence="6">
    <location>
        <begin position="263"/>
        <end position="309"/>
    </location>
</feature>
<name>C1EH96_MICCC</name>
<gene>
    <name evidence="7" type="ORF">MICPUN_104135</name>
</gene>
<evidence type="ECO:0000256" key="5">
    <source>
        <dbReference type="SAM" id="MobiDB-lite"/>
    </source>
</evidence>
<organism evidence="7 8">
    <name type="scientific">Micromonas commoda (strain RCC299 / NOUM17 / CCMP2709)</name>
    <name type="common">Picoplanktonic green alga</name>
    <dbReference type="NCBI Taxonomy" id="296587"/>
    <lineage>
        <taxon>Eukaryota</taxon>
        <taxon>Viridiplantae</taxon>
        <taxon>Chlorophyta</taxon>
        <taxon>Mamiellophyceae</taxon>
        <taxon>Mamiellales</taxon>
        <taxon>Mamiellaceae</taxon>
        <taxon>Micromonas</taxon>
    </lineage>
</organism>
<dbReference type="CDD" id="cd00086">
    <property type="entry name" value="homeodomain"/>
    <property type="match status" value="1"/>
</dbReference>
<accession>C1EH96</accession>
<dbReference type="GeneID" id="8248930"/>
<keyword evidence="2 4" id="KW-0371">Homeobox</keyword>
<comment type="subcellular location">
    <subcellularLocation>
        <location evidence="4">Nucleus</location>
    </subcellularLocation>
</comment>
<dbReference type="SMART" id="SM00389">
    <property type="entry name" value="HOX"/>
    <property type="match status" value="1"/>
</dbReference>
<keyword evidence="3 4" id="KW-0539">Nucleus</keyword>
<evidence type="ECO:0000256" key="3">
    <source>
        <dbReference type="ARBA" id="ARBA00023242"/>
    </source>
</evidence>
<dbReference type="SUPFAM" id="SSF46689">
    <property type="entry name" value="Homeodomain-like"/>
    <property type="match status" value="1"/>
</dbReference>
<evidence type="ECO:0000313" key="8">
    <source>
        <dbReference type="Proteomes" id="UP000002009"/>
    </source>
</evidence>
<sequence length="323" mass="34505">MIGGPSVDADADADVLSSALPTHVSKAAHDPVVAKPPSARARVPRRDTPRSPLTRDLFDGGHGTSESDDLDEDDLAAIARGLEQRTAALKLGVRATHARRIGAVDAALAKLQLAVAGADGAKVHPNTHRATTSTRLDATDNTHTHADGHRARSQQDARDRRRLLNRVGVDLAATSRSFGSAVDARVRDASNKVLRGAPSRFAAEAAASGVITVGTTTNDKNAKAKGPGGSTKSVKIKPVADDPDAEVTGELKFNAQSVKTQPLRDWLLAHFDKPYPDDEDKVKLAEASGMTRAQVGNWFINARVRIWRPMVLRLGEEIERESD</sequence>
<dbReference type="PROSITE" id="PS50071">
    <property type="entry name" value="HOMEOBOX_2"/>
    <property type="match status" value="1"/>
</dbReference>
<dbReference type="Pfam" id="PF05920">
    <property type="entry name" value="Homeobox_KN"/>
    <property type="match status" value="1"/>
</dbReference>
<dbReference type="EMBL" id="CP001332">
    <property type="protein sequence ID" value="ACO67468.1"/>
    <property type="molecule type" value="Genomic_DNA"/>
</dbReference>
<dbReference type="eggNOG" id="KOG0773">
    <property type="taxonomic scope" value="Eukaryota"/>
</dbReference>
<feature type="DNA-binding region" description="Homeobox" evidence="4">
    <location>
        <begin position="265"/>
        <end position="310"/>
    </location>
</feature>
<dbReference type="STRING" id="296587.C1EH96"/>
<dbReference type="InterPro" id="IPR009057">
    <property type="entry name" value="Homeodomain-like_sf"/>
</dbReference>
<protein>
    <recommendedName>
        <fullName evidence="6">Homeobox domain-containing protein</fullName>
    </recommendedName>
</protein>
<feature type="region of interest" description="Disordered" evidence="5">
    <location>
        <begin position="27"/>
        <end position="71"/>
    </location>
</feature>
<dbReference type="GO" id="GO:0005634">
    <property type="term" value="C:nucleus"/>
    <property type="evidence" value="ECO:0007669"/>
    <property type="project" value="UniProtKB-SubCell"/>
</dbReference>
<evidence type="ECO:0000256" key="2">
    <source>
        <dbReference type="ARBA" id="ARBA00023155"/>
    </source>
</evidence>
<dbReference type="InterPro" id="IPR050224">
    <property type="entry name" value="TALE_homeobox"/>
</dbReference>
<evidence type="ECO:0000259" key="6">
    <source>
        <dbReference type="PROSITE" id="PS50071"/>
    </source>
</evidence>
<dbReference type="KEGG" id="mis:MICPUN_104135"/>
<dbReference type="AlphaFoldDB" id="C1EH96"/>
<dbReference type="OrthoDB" id="10056939at2759"/>
<dbReference type="InterPro" id="IPR001356">
    <property type="entry name" value="HD"/>
</dbReference>
<evidence type="ECO:0000313" key="7">
    <source>
        <dbReference type="EMBL" id="ACO67468.1"/>
    </source>
</evidence>
<keyword evidence="1 4" id="KW-0238">DNA-binding</keyword>
<dbReference type="Proteomes" id="UP000002009">
    <property type="component" value="Chromosome 14"/>
</dbReference>
<feature type="region of interest" description="Disordered" evidence="5">
    <location>
        <begin position="139"/>
        <end position="158"/>
    </location>
</feature>
<dbReference type="PANTHER" id="PTHR11850">
    <property type="entry name" value="HOMEOBOX PROTEIN TRANSCRIPTION FACTORS"/>
    <property type="match status" value="1"/>
</dbReference>
<dbReference type="InParanoid" id="C1EH96"/>
<dbReference type="InterPro" id="IPR008422">
    <property type="entry name" value="KN_HD"/>
</dbReference>
<evidence type="ECO:0000256" key="4">
    <source>
        <dbReference type="PROSITE-ProRule" id="PRU00108"/>
    </source>
</evidence>
<keyword evidence="8" id="KW-1185">Reference proteome</keyword>
<proteinExistence type="predicted"/>
<reference evidence="7 8" key="1">
    <citation type="journal article" date="2009" name="Science">
        <title>Green evolution and dynamic adaptations revealed by genomes of the marine picoeukaryotes Micromonas.</title>
        <authorList>
            <person name="Worden A.Z."/>
            <person name="Lee J.H."/>
            <person name="Mock T."/>
            <person name="Rouze P."/>
            <person name="Simmons M.P."/>
            <person name="Aerts A.L."/>
            <person name="Allen A.E."/>
            <person name="Cuvelier M.L."/>
            <person name="Derelle E."/>
            <person name="Everett M.V."/>
            <person name="Foulon E."/>
            <person name="Grimwood J."/>
            <person name="Gundlach H."/>
            <person name="Henrissat B."/>
            <person name="Napoli C."/>
            <person name="McDonald S.M."/>
            <person name="Parker M.S."/>
            <person name="Rombauts S."/>
            <person name="Salamov A."/>
            <person name="Von Dassow P."/>
            <person name="Badger J.H."/>
            <person name="Coutinho P.M."/>
            <person name="Demir E."/>
            <person name="Dubchak I."/>
            <person name="Gentemann C."/>
            <person name="Eikrem W."/>
            <person name="Gready J.E."/>
            <person name="John U."/>
            <person name="Lanier W."/>
            <person name="Lindquist E.A."/>
            <person name="Lucas S."/>
            <person name="Mayer K.F."/>
            <person name="Moreau H."/>
            <person name="Not F."/>
            <person name="Otillar R."/>
            <person name="Panaud O."/>
            <person name="Pangilinan J."/>
            <person name="Paulsen I."/>
            <person name="Piegu B."/>
            <person name="Poliakov A."/>
            <person name="Robbens S."/>
            <person name="Schmutz J."/>
            <person name="Toulza E."/>
            <person name="Wyss T."/>
            <person name="Zelensky A."/>
            <person name="Zhou K."/>
            <person name="Armbrust E.V."/>
            <person name="Bhattacharya D."/>
            <person name="Goodenough U.W."/>
            <person name="Van de Peer Y."/>
            <person name="Grigoriev I.V."/>
        </authorList>
    </citation>
    <scope>NUCLEOTIDE SEQUENCE [LARGE SCALE GENOMIC DNA]</scope>
    <source>
        <strain evidence="8">RCC299 / NOUM17</strain>
    </source>
</reference>